<reference evidence="1" key="1">
    <citation type="submission" date="2024-07" db="EMBL/GenBank/DDBJ databases">
        <title>Metagenome and Metagenome-Assembled Genomes of Archaea from a hot spring from the geothermal field of Los Azufres, Mexico.</title>
        <authorList>
            <person name="Marin-Paredes R."/>
            <person name="Martinez-Romero E."/>
            <person name="Servin-Garciduenas L.E."/>
        </authorList>
    </citation>
    <scope>NUCLEOTIDE SEQUENCE</scope>
</reference>
<keyword evidence="1" id="KW-0647">Proteasome</keyword>
<gene>
    <name evidence="1" type="ORF">TU35_008115</name>
</gene>
<protein>
    <submittedName>
        <fullName evidence="1">Proteasome assembly chaperone family protein</fullName>
    </submittedName>
</protein>
<accession>A0ACC6V2K5</accession>
<name>A0ACC6V2K5_9CREN</name>
<evidence type="ECO:0000313" key="1">
    <source>
        <dbReference type="EMBL" id="MFB6491181.1"/>
    </source>
</evidence>
<dbReference type="EMBL" id="JZWT02000023">
    <property type="protein sequence ID" value="MFB6491181.1"/>
    <property type="molecule type" value="Genomic_DNA"/>
</dbReference>
<proteinExistence type="predicted"/>
<comment type="caution">
    <text evidence="1">The sequence shown here is derived from an EMBL/GenBank/DDBJ whole genome shotgun (WGS) entry which is preliminary data.</text>
</comment>
<organism evidence="1 2">
    <name type="scientific">Thermoproteus sp. AZ2</name>
    <dbReference type="NCBI Taxonomy" id="1609232"/>
    <lineage>
        <taxon>Archaea</taxon>
        <taxon>Thermoproteota</taxon>
        <taxon>Thermoprotei</taxon>
        <taxon>Thermoproteales</taxon>
        <taxon>Thermoproteaceae</taxon>
        <taxon>Thermoproteus</taxon>
    </lineage>
</organism>
<dbReference type="Proteomes" id="UP000033636">
    <property type="component" value="Unassembled WGS sequence"/>
</dbReference>
<sequence>MRPLFNIYKYFNREIFVTGFHGVGIVGHIAVKYLSRNCEAVGYIKYRDMPPVIAYEGDRLALQTEIFSCGRIAGVVNNYGLPDTALYDFVDALASWVVKSGFKLAVLFGGLDGRFRRAQDDLYRVAYTSAYIKGGYPLRGKRLEQGLQIVGPLGLLLSLFEMHGFPALVILPYADKPADPQAASIALELFGELFDFRIDLTDLRQMAEDLEREYSEIRRQLEQTKQEESKYYI</sequence>
<evidence type="ECO:0000313" key="2">
    <source>
        <dbReference type="Proteomes" id="UP000033636"/>
    </source>
</evidence>